<keyword evidence="6 9" id="KW-1133">Transmembrane helix</keyword>
<evidence type="ECO:0000256" key="4">
    <source>
        <dbReference type="ARBA" id="ARBA00022475"/>
    </source>
</evidence>
<gene>
    <name evidence="11" type="primary">nhaC</name>
    <name evidence="11" type="ORF">FS935_15420</name>
</gene>
<name>A0A5C6VXM6_9BACI</name>
<reference evidence="11 12" key="1">
    <citation type="journal article" date="2005" name="Int. J. Syst. Evol. Microbiol.">
        <title>Bacillus litoralis sp. nov., isolated from a tidal flat of the Yellow Sea in Korea.</title>
        <authorList>
            <person name="Yoon J.H."/>
            <person name="Oh T.K."/>
        </authorList>
    </citation>
    <scope>NUCLEOTIDE SEQUENCE [LARGE SCALE GENOMIC DNA]</scope>
    <source>
        <strain evidence="11 12">SW-211</strain>
    </source>
</reference>
<dbReference type="EMBL" id="VOQF01000008">
    <property type="protein sequence ID" value="TXC89754.1"/>
    <property type="molecule type" value="Genomic_DNA"/>
</dbReference>
<keyword evidence="3" id="KW-0050">Antiport</keyword>
<feature type="transmembrane region" description="Helical" evidence="9">
    <location>
        <begin position="313"/>
        <end position="340"/>
    </location>
</feature>
<dbReference type="InterPro" id="IPR052180">
    <property type="entry name" value="NhaC_Na-H+_Antiporter"/>
</dbReference>
<accession>A0A5C6VXM6</accession>
<evidence type="ECO:0000256" key="1">
    <source>
        <dbReference type="ARBA" id="ARBA00004651"/>
    </source>
</evidence>
<dbReference type="AlphaFoldDB" id="A0A5C6VXM6"/>
<dbReference type="Proteomes" id="UP000321363">
    <property type="component" value="Unassembled WGS sequence"/>
</dbReference>
<evidence type="ECO:0000256" key="5">
    <source>
        <dbReference type="ARBA" id="ARBA00022692"/>
    </source>
</evidence>
<dbReference type="PANTHER" id="PTHR33451">
    <property type="entry name" value="MALATE-2H(+)/NA(+)-LACTATE ANTIPORTER"/>
    <property type="match status" value="1"/>
</dbReference>
<evidence type="ECO:0000256" key="7">
    <source>
        <dbReference type="ARBA" id="ARBA00023136"/>
    </source>
</evidence>
<dbReference type="RefSeq" id="WP_146949552.1">
    <property type="nucleotide sequence ID" value="NZ_VOQF01000008.1"/>
</dbReference>
<feature type="domain" description="Na+/H+ antiporter NhaC-like C-terminal" evidence="10">
    <location>
        <begin position="160"/>
        <end position="450"/>
    </location>
</feature>
<feature type="transmembrane region" description="Helical" evidence="9">
    <location>
        <begin position="235"/>
        <end position="253"/>
    </location>
</feature>
<evidence type="ECO:0000313" key="12">
    <source>
        <dbReference type="Proteomes" id="UP000321363"/>
    </source>
</evidence>
<evidence type="ECO:0000256" key="3">
    <source>
        <dbReference type="ARBA" id="ARBA00022449"/>
    </source>
</evidence>
<dbReference type="OrthoDB" id="9762978at2"/>
<evidence type="ECO:0000256" key="2">
    <source>
        <dbReference type="ARBA" id="ARBA00022448"/>
    </source>
</evidence>
<feature type="transmembrane region" description="Helical" evidence="9">
    <location>
        <begin position="37"/>
        <end position="55"/>
    </location>
</feature>
<comment type="similarity">
    <text evidence="8">Belongs to the NhaC Na(+)/H(+) (TC 2.A.35) antiporter family.</text>
</comment>
<keyword evidence="7 9" id="KW-0472">Membrane</keyword>
<dbReference type="NCBIfam" id="TIGR00931">
    <property type="entry name" value="antiport_nhaC"/>
    <property type="match status" value="1"/>
</dbReference>
<comment type="subcellular location">
    <subcellularLocation>
        <location evidence="1">Cell membrane</location>
        <topology evidence="1">Multi-pass membrane protein</topology>
    </subcellularLocation>
</comment>
<feature type="transmembrane region" description="Helical" evidence="9">
    <location>
        <begin position="12"/>
        <end position="31"/>
    </location>
</feature>
<keyword evidence="4" id="KW-1003">Cell membrane</keyword>
<dbReference type="GO" id="GO:0015297">
    <property type="term" value="F:antiporter activity"/>
    <property type="evidence" value="ECO:0007669"/>
    <property type="project" value="UniProtKB-KW"/>
</dbReference>
<keyword evidence="2" id="KW-0813">Transport</keyword>
<dbReference type="InterPro" id="IPR004770">
    <property type="entry name" value="Na/H_antiport_NhaC"/>
</dbReference>
<dbReference type="InterPro" id="IPR018461">
    <property type="entry name" value="Na/H_Antiport_NhaC-like_C"/>
</dbReference>
<feature type="transmembrane region" description="Helical" evidence="9">
    <location>
        <begin position="431"/>
        <end position="450"/>
    </location>
</feature>
<evidence type="ECO:0000259" key="10">
    <source>
        <dbReference type="Pfam" id="PF03553"/>
    </source>
</evidence>
<organism evidence="11 12">
    <name type="scientific">Metabacillus litoralis</name>
    <dbReference type="NCBI Taxonomy" id="152268"/>
    <lineage>
        <taxon>Bacteria</taxon>
        <taxon>Bacillati</taxon>
        <taxon>Bacillota</taxon>
        <taxon>Bacilli</taxon>
        <taxon>Bacillales</taxon>
        <taxon>Bacillaceae</taxon>
        <taxon>Metabacillus</taxon>
    </lineage>
</organism>
<dbReference type="Pfam" id="PF03553">
    <property type="entry name" value="Na_H_antiporter"/>
    <property type="match status" value="1"/>
</dbReference>
<feature type="transmembrane region" description="Helical" evidence="9">
    <location>
        <begin position="114"/>
        <end position="139"/>
    </location>
</feature>
<keyword evidence="5 9" id="KW-0812">Transmembrane</keyword>
<comment type="caution">
    <text evidence="11">The sequence shown here is derived from an EMBL/GenBank/DDBJ whole genome shotgun (WGS) entry which is preliminary data.</text>
</comment>
<proteinExistence type="inferred from homology"/>
<sequence length="456" mass="49286">MNQHKRLFGFKEAIFILFLILGIIFTSLFIWKTEPHISLLICLVVVGFLALLKGYKWKELEVGLVKGIQNGVQPILVLSLIGILIGAWMSSGTIPTVMAYALTIINPNYLLVTSLFSCMIISSLVGSSFTTVSTVGVALMGAGMAIGLPVEWVAGAVISGACFGDKMSPMSDTTNFASGVSSVKLFTHIRHMTYTTIPSIIITTLIFFILGRLAVIDTTSINETKNMVNLIKDHVSISSITLLSPIIVIFLAVKKVPVIPALVVGVLTGGMTAIGFQGVELGEFLQVLQNGTAFPIDHQVVSNMLNRGGLQSMMWSISLILIAFAFGGLLDSLSIISTLLNGIIDKIKTKGQLISSTAASSVGVNLLTGEQYLSILIPGQSFKDLYDKLEIDRKYMSRTLEDAGTLINPLIPWGVSGAFFAQTLGVPVLEFLPFAFFLYISFFFTLGFGFKTKNRA</sequence>
<feature type="transmembrane region" description="Helical" evidence="9">
    <location>
        <begin position="75"/>
        <end position="102"/>
    </location>
</feature>
<dbReference type="GO" id="GO:0005886">
    <property type="term" value="C:plasma membrane"/>
    <property type="evidence" value="ECO:0007669"/>
    <property type="project" value="UniProtKB-SubCell"/>
</dbReference>
<feature type="transmembrane region" description="Helical" evidence="9">
    <location>
        <begin position="403"/>
        <end position="425"/>
    </location>
</feature>
<protein>
    <submittedName>
        <fullName evidence="11">Na+/H+ antiporter NhaC</fullName>
    </submittedName>
</protein>
<feature type="transmembrane region" description="Helical" evidence="9">
    <location>
        <begin position="194"/>
        <end position="215"/>
    </location>
</feature>
<keyword evidence="12" id="KW-1185">Reference proteome</keyword>
<dbReference type="PANTHER" id="PTHR33451:SF6">
    <property type="entry name" value="NA(+)_H(+) ANTIPORTER NHAC"/>
    <property type="match status" value="1"/>
</dbReference>
<evidence type="ECO:0000256" key="9">
    <source>
        <dbReference type="SAM" id="Phobius"/>
    </source>
</evidence>
<evidence type="ECO:0000256" key="8">
    <source>
        <dbReference type="ARBA" id="ARBA00038435"/>
    </source>
</evidence>
<evidence type="ECO:0000313" key="11">
    <source>
        <dbReference type="EMBL" id="TXC89754.1"/>
    </source>
</evidence>
<evidence type="ECO:0000256" key="6">
    <source>
        <dbReference type="ARBA" id="ARBA00022989"/>
    </source>
</evidence>